<reference evidence="2 3" key="2">
    <citation type="submission" date="2018-10" db="EMBL/GenBank/DDBJ databases">
        <authorList>
            <consortium name="Pathogen Informatics"/>
        </authorList>
    </citation>
    <scope>NUCLEOTIDE SEQUENCE [LARGE SCALE GENOMIC DNA]</scope>
</reference>
<dbReference type="Pfam" id="PF06482">
    <property type="entry name" value="Endostatin"/>
    <property type="match status" value="1"/>
</dbReference>
<dbReference type="WBParaSite" id="EVEC_0000997201-mRNA-1">
    <property type="protein sequence ID" value="EVEC_0000997201-mRNA-1"/>
    <property type="gene ID" value="EVEC_0000997201"/>
</dbReference>
<evidence type="ECO:0000259" key="1">
    <source>
        <dbReference type="Pfam" id="PF06482"/>
    </source>
</evidence>
<protein>
    <submittedName>
        <fullName evidence="4">Endostatin domain-containing protein</fullName>
    </submittedName>
</protein>
<keyword evidence="3" id="KW-1185">Reference proteome</keyword>
<dbReference type="AlphaFoldDB" id="A0A0N4VGP0"/>
<dbReference type="EMBL" id="UXUI01009970">
    <property type="protein sequence ID" value="VDD94585.1"/>
    <property type="molecule type" value="Genomic_DNA"/>
</dbReference>
<feature type="domain" description="Collagenase NC10/endostatin" evidence="1">
    <location>
        <begin position="4"/>
        <end position="70"/>
    </location>
</feature>
<evidence type="ECO:0000313" key="2">
    <source>
        <dbReference type="EMBL" id="VDD94585.1"/>
    </source>
</evidence>
<dbReference type="InterPro" id="IPR016187">
    <property type="entry name" value="CTDL_fold"/>
</dbReference>
<dbReference type="InterPro" id="IPR016186">
    <property type="entry name" value="C-type_lectin-like/link_sf"/>
</dbReference>
<gene>
    <name evidence="2" type="ORF">EVEC_LOCUS9336</name>
</gene>
<dbReference type="InterPro" id="IPR010515">
    <property type="entry name" value="Collagenase_NC10/endostatin"/>
</dbReference>
<dbReference type="SUPFAM" id="SSF56436">
    <property type="entry name" value="C-type lectin-like"/>
    <property type="match status" value="1"/>
</dbReference>
<proteinExistence type="predicted"/>
<accession>A0A0N4VGP0</accession>
<dbReference type="STRING" id="51028.A0A0N4VGP0"/>
<dbReference type="OrthoDB" id="5983381at2759"/>
<organism evidence="4">
    <name type="scientific">Enterobius vermicularis</name>
    <name type="common">Human pinworm</name>
    <dbReference type="NCBI Taxonomy" id="51028"/>
    <lineage>
        <taxon>Eukaryota</taxon>
        <taxon>Metazoa</taxon>
        <taxon>Ecdysozoa</taxon>
        <taxon>Nematoda</taxon>
        <taxon>Chromadorea</taxon>
        <taxon>Rhabditida</taxon>
        <taxon>Spirurina</taxon>
        <taxon>Oxyuridomorpha</taxon>
        <taxon>Oxyuroidea</taxon>
        <taxon>Oxyuridae</taxon>
        <taxon>Enterobius</taxon>
    </lineage>
</organism>
<dbReference type="Gene3D" id="3.10.100.10">
    <property type="entry name" value="Mannose-Binding Protein A, subunit A"/>
    <property type="match status" value="1"/>
</dbReference>
<name>A0A0N4VGP0_ENTVE</name>
<dbReference type="Proteomes" id="UP000274131">
    <property type="component" value="Unassembled WGS sequence"/>
</dbReference>
<evidence type="ECO:0000313" key="4">
    <source>
        <dbReference type="WBParaSite" id="EVEC_0000997201-mRNA-1"/>
    </source>
</evidence>
<sequence>MSQIHLIALDQPYNGKILLYGRQGIRAADYACHLASREYGHKETFQALLSSSFQDLRTVVRRDEHNAVVVNA</sequence>
<reference evidence="4" key="1">
    <citation type="submission" date="2017-02" db="UniProtKB">
        <authorList>
            <consortium name="WormBaseParasite"/>
        </authorList>
    </citation>
    <scope>IDENTIFICATION</scope>
</reference>
<evidence type="ECO:0000313" key="3">
    <source>
        <dbReference type="Proteomes" id="UP000274131"/>
    </source>
</evidence>